<comment type="caution">
    <text evidence="1">The sequence shown here is derived from an EMBL/GenBank/DDBJ whole genome shotgun (WGS) entry which is preliminary data.</text>
</comment>
<organism evidence="1 2">
    <name type="scientific">Candidatus Methanocrinis alkalitolerans</name>
    <dbReference type="NCBI Taxonomy" id="3033395"/>
    <lineage>
        <taxon>Archaea</taxon>
        <taxon>Methanobacteriati</taxon>
        <taxon>Methanobacteriota</taxon>
        <taxon>Stenosarchaea group</taxon>
        <taxon>Methanomicrobia</taxon>
        <taxon>Methanotrichales</taxon>
        <taxon>Methanotrichaceae</taxon>
        <taxon>Methanocrinis</taxon>
    </lineage>
</organism>
<dbReference type="Gene3D" id="3.10.20.30">
    <property type="match status" value="1"/>
</dbReference>
<name>A0ABT5XEF8_9EURY</name>
<accession>A0ABT5XEF8</accession>
<sequence>MRVILPDGETRAMISGRSSIRDLLEELGINPLEVLVARNGRIVPEEDLAGEEDEIRVIRVVHGG</sequence>
<dbReference type="InterPro" id="IPR016155">
    <property type="entry name" value="Mopterin_synth/thiamin_S_b"/>
</dbReference>
<evidence type="ECO:0000313" key="1">
    <source>
        <dbReference type="EMBL" id="MDF0593105.1"/>
    </source>
</evidence>
<dbReference type="InterPro" id="IPR012675">
    <property type="entry name" value="Beta-grasp_dom_sf"/>
</dbReference>
<proteinExistence type="predicted"/>
<dbReference type="EMBL" id="JARFPL010000014">
    <property type="protein sequence ID" value="MDF0593105.1"/>
    <property type="molecule type" value="Genomic_DNA"/>
</dbReference>
<reference evidence="1 2" key="1">
    <citation type="submission" date="2023-03" db="EMBL/GenBank/DDBJ databases">
        <title>Whole genome sequencing of Methanotrichaceae archaeon M04Ac.</title>
        <authorList>
            <person name="Khomyakova M.A."/>
            <person name="Merkel A.Y."/>
            <person name="Slobodkin A.I."/>
        </authorList>
    </citation>
    <scope>NUCLEOTIDE SEQUENCE [LARGE SCALE GENOMIC DNA]</scope>
    <source>
        <strain evidence="1 2">M04Ac</strain>
    </source>
</reference>
<keyword evidence="2" id="KW-1185">Reference proteome</keyword>
<dbReference type="Proteomes" id="UP001215956">
    <property type="component" value="Unassembled WGS sequence"/>
</dbReference>
<protein>
    <submittedName>
        <fullName evidence="1">MoaD/ThiS family protein</fullName>
    </submittedName>
</protein>
<dbReference type="SUPFAM" id="SSF54285">
    <property type="entry name" value="MoaD/ThiS"/>
    <property type="match status" value="1"/>
</dbReference>
<dbReference type="InterPro" id="IPR053833">
    <property type="entry name" value="SAMP2"/>
</dbReference>
<dbReference type="RefSeq" id="WP_316968811.1">
    <property type="nucleotide sequence ID" value="NZ_JARFPL010000014.1"/>
</dbReference>
<gene>
    <name evidence="1" type="ORF">P0O24_05855</name>
</gene>
<evidence type="ECO:0000313" key="2">
    <source>
        <dbReference type="Proteomes" id="UP001215956"/>
    </source>
</evidence>
<dbReference type="Pfam" id="PF21965">
    <property type="entry name" value="SAMP2"/>
    <property type="match status" value="1"/>
</dbReference>